<dbReference type="Proteomes" id="UP000008021">
    <property type="component" value="Chromosome 9"/>
</dbReference>
<reference evidence="1" key="2">
    <citation type="submission" date="2018-05" db="EMBL/GenBank/DDBJ databases">
        <title>OmerRS3 (Oryza meridionalis Reference Sequence Version 3).</title>
        <authorList>
            <person name="Zhang J."/>
            <person name="Kudrna D."/>
            <person name="Lee S."/>
            <person name="Talag J."/>
            <person name="Welchert J."/>
            <person name="Wing R.A."/>
        </authorList>
    </citation>
    <scope>NUCLEOTIDE SEQUENCE [LARGE SCALE GENOMIC DNA]</scope>
    <source>
        <strain evidence="1">cv. OR44</strain>
    </source>
</reference>
<protein>
    <submittedName>
        <fullName evidence="1">Uncharacterized protein</fullName>
    </submittedName>
</protein>
<reference evidence="1" key="1">
    <citation type="submission" date="2015-04" db="UniProtKB">
        <authorList>
            <consortium name="EnsemblPlants"/>
        </authorList>
    </citation>
    <scope>IDENTIFICATION</scope>
</reference>
<organism evidence="1">
    <name type="scientific">Oryza meridionalis</name>
    <dbReference type="NCBI Taxonomy" id="40149"/>
    <lineage>
        <taxon>Eukaryota</taxon>
        <taxon>Viridiplantae</taxon>
        <taxon>Streptophyta</taxon>
        <taxon>Embryophyta</taxon>
        <taxon>Tracheophyta</taxon>
        <taxon>Spermatophyta</taxon>
        <taxon>Magnoliopsida</taxon>
        <taxon>Liliopsida</taxon>
        <taxon>Poales</taxon>
        <taxon>Poaceae</taxon>
        <taxon>BOP clade</taxon>
        <taxon>Oryzoideae</taxon>
        <taxon>Oryzeae</taxon>
        <taxon>Oryzinae</taxon>
        <taxon>Oryza</taxon>
    </lineage>
</organism>
<evidence type="ECO:0000313" key="1">
    <source>
        <dbReference type="EnsemblPlants" id="OMERI09G00230.1"/>
    </source>
</evidence>
<evidence type="ECO:0000313" key="2">
    <source>
        <dbReference type="Proteomes" id="UP000008021"/>
    </source>
</evidence>
<dbReference type="EnsemblPlants" id="OMERI09G00230.1">
    <property type="protein sequence ID" value="OMERI09G00230.1"/>
    <property type="gene ID" value="OMERI09G00230"/>
</dbReference>
<sequence length="71" mass="7518">MGMDSDEDCNMMKKKEEAAAKVAVAAGRPGQASPDLAPLARFRVGGRRGSDGRKWDMALPALEPIAAEEMG</sequence>
<name>A0A0E0EPB8_9ORYZ</name>
<dbReference type="AlphaFoldDB" id="A0A0E0EPB8"/>
<dbReference type="Gramene" id="OMERI09G00230.1">
    <property type="protein sequence ID" value="OMERI09G00230.1"/>
    <property type="gene ID" value="OMERI09G00230"/>
</dbReference>
<keyword evidence="2" id="KW-1185">Reference proteome</keyword>
<dbReference type="HOGENOM" id="CLU_2744311_0_0_1"/>
<accession>A0A0E0EPB8</accession>
<proteinExistence type="predicted"/>